<dbReference type="InterPro" id="IPR003717">
    <property type="entry name" value="RecO"/>
</dbReference>
<evidence type="ECO:0000256" key="5">
    <source>
        <dbReference type="ARBA" id="ARBA00023204"/>
    </source>
</evidence>
<dbReference type="SUPFAM" id="SSF50249">
    <property type="entry name" value="Nucleic acid-binding proteins"/>
    <property type="match status" value="1"/>
</dbReference>
<dbReference type="Gene3D" id="2.40.50.140">
    <property type="entry name" value="Nucleic acid-binding proteins"/>
    <property type="match status" value="1"/>
</dbReference>
<gene>
    <name evidence="7" type="primary">recO</name>
    <name evidence="9" type="ORF">LS48_05200</name>
</gene>
<dbReference type="OrthoDB" id="9789152at2"/>
<dbReference type="InterPro" id="IPR042242">
    <property type="entry name" value="RecO_C"/>
</dbReference>
<protein>
    <recommendedName>
        <fullName evidence="2 7">DNA repair protein RecO</fullName>
    </recommendedName>
    <alternativeName>
        <fullName evidence="6 7">Recombination protein O</fullName>
    </alternativeName>
</protein>
<accession>A0A137RKR0</accession>
<reference evidence="9 10" key="2">
    <citation type="journal article" date="2016" name="Int. J. Syst. Evol. Microbiol.">
        <title>Vitellibacter aquimaris sp. nov., a marine bacterium isolated from seawater.</title>
        <authorList>
            <person name="Thevarajoo S."/>
            <person name="Selvaratnam C."/>
            <person name="Goh K.M."/>
            <person name="Hong K.W."/>
            <person name="Chan X.Y."/>
            <person name="Chan K.G."/>
            <person name="Chong C.S."/>
        </authorList>
    </citation>
    <scope>NUCLEOTIDE SEQUENCE [LARGE SCALE GENOMIC DNA]</scope>
    <source>
        <strain evidence="9 10">D-24</strain>
    </source>
</reference>
<comment type="similarity">
    <text evidence="1 7">Belongs to the RecO family.</text>
</comment>
<dbReference type="Pfam" id="PF11967">
    <property type="entry name" value="RecO_N"/>
    <property type="match status" value="1"/>
</dbReference>
<dbReference type="Gene3D" id="1.20.1440.120">
    <property type="entry name" value="Recombination protein O, C-terminal domain"/>
    <property type="match status" value="1"/>
</dbReference>
<keyword evidence="4 7" id="KW-0233">DNA recombination</keyword>
<reference evidence="10" key="1">
    <citation type="submission" date="2014-10" db="EMBL/GenBank/DDBJ databases">
        <title>Genome sequencing of Vitellibacter sp. D-24.</title>
        <authorList>
            <person name="Thevarajoo S."/>
            <person name="Selvaratnam C."/>
            <person name="Goh K.M."/>
            <person name="Chong C.S."/>
        </authorList>
    </citation>
    <scope>NUCLEOTIDE SEQUENCE [LARGE SCALE GENOMIC DNA]</scope>
    <source>
        <strain evidence="10">D-24</strain>
    </source>
</reference>
<dbReference type="Proteomes" id="UP000070138">
    <property type="component" value="Unassembled WGS sequence"/>
</dbReference>
<dbReference type="Pfam" id="PF02565">
    <property type="entry name" value="RecO_C"/>
    <property type="match status" value="1"/>
</dbReference>
<dbReference type="EMBL" id="JRWG01000002">
    <property type="protein sequence ID" value="KXO00773.1"/>
    <property type="molecule type" value="Genomic_DNA"/>
</dbReference>
<dbReference type="NCBIfam" id="TIGR00613">
    <property type="entry name" value="reco"/>
    <property type="match status" value="1"/>
</dbReference>
<comment type="function">
    <text evidence="7">Involved in DNA repair and RecF pathway recombination.</text>
</comment>
<evidence type="ECO:0000313" key="10">
    <source>
        <dbReference type="Proteomes" id="UP000070138"/>
    </source>
</evidence>
<dbReference type="GO" id="GO:0006302">
    <property type="term" value="P:double-strand break repair"/>
    <property type="evidence" value="ECO:0007669"/>
    <property type="project" value="TreeGrafter"/>
</dbReference>
<keyword evidence="3 7" id="KW-0227">DNA damage</keyword>
<evidence type="ECO:0000256" key="6">
    <source>
        <dbReference type="ARBA" id="ARBA00033409"/>
    </source>
</evidence>
<dbReference type="GO" id="GO:0006310">
    <property type="term" value="P:DNA recombination"/>
    <property type="evidence" value="ECO:0007669"/>
    <property type="project" value="UniProtKB-UniRule"/>
</dbReference>
<sequence length="239" mass="27950">MVVATKAIVFSAIKYSEADLIVSCFTEASGIKSYLLRNILKSKKGKLKASFFQPLTQLEIVADHKNKGKLEYIREAKVYYHYQTLHTDVIKTGLVMFLAEMLKNCIREEEANEDLFVFLEQSFLWLDKNDEVANFHIFFLLQLSMYLGFFPDATEIQKNYFNIVEGNFQATNTSNYCIEGEEIENFKRFFETKLETLQEIKLTKTQRKNLLELMLSYYSFHVQGYQKPKSLAVLNQLFL</sequence>
<dbReference type="SUPFAM" id="SSF57863">
    <property type="entry name" value="ArfGap/RecO-like zinc finger"/>
    <property type="match status" value="1"/>
</dbReference>
<dbReference type="HAMAP" id="MF_00201">
    <property type="entry name" value="RecO"/>
    <property type="match status" value="1"/>
</dbReference>
<dbReference type="AlphaFoldDB" id="A0A137RKR0"/>
<dbReference type="RefSeq" id="WP_062620622.1">
    <property type="nucleotide sequence ID" value="NZ_JRWG01000002.1"/>
</dbReference>
<organism evidence="9 10">
    <name type="scientific">Aequorivita aquimaris</name>
    <dbReference type="NCBI Taxonomy" id="1548749"/>
    <lineage>
        <taxon>Bacteria</taxon>
        <taxon>Pseudomonadati</taxon>
        <taxon>Bacteroidota</taxon>
        <taxon>Flavobacteriia</taxon>
        <taxon>Flavobacteriales</taxon>
        <taxon>Flavobacteriaceae</taxon>
        <taxon>Aequorivita</taxon>
    </lineage>
</organism>
<dbReference type="PANTHER" id="PTHR33991">
    <property type="entry name" value="DNA REPAIR PROTEIN RECO"/>
    <property type="match status" value="1"/>
</dbReference>
<evidence type="ECO:0000256" key="3">
    <source>
        <dbReference type="ARBA" id="ARBA00022763"/>
    </source>
</evidence>
<evidence type="ECO:0000256" key="4">
    <source>
        <dbReference type="ARBA" id="ARBA00023172"/>
    </source>
</evidence>
<dbReference type="InterPro" id="IPR012340">
    <property type="entry name" value="NA-bd_OB-fold"/>
</dbReference>
<evidence type="ECO:0000259" key="8">
    <source>
        <dbReference type="Pfam" id="PF11967"/>
    </source>
</evidence>
<comment type="caution">
    <text evidence="9">The sequence shown here is derived from an EMBL/GenBank/DDBJ whole genome shotgun (WGS) entry which is preliminary data.</text>
</comment>
<evidence type="ECO:0000256" key="7">
    <source>
        <dbReference type="HAMAP-Rule" id="MF_00201"/>
    </source>
</evidence>
<evidence type="ECO:0000256" key="2">
    <source>
        <dbReference type="ARBA" id="ARBA00021310"/>
    </source>
</evidence>
<keyword evidence="5 7" id="KW-0234">DNA repair</keyword>
<name>A0A137RKR0_9FLAO</name>
<keyword evidence="10" id="KW-1185">Reference proteome</keyword>
<dbReference type="PANTHER" id="PTHR33991:SF1">
    <property type="entry name" value="DNA REPAIR PROTEIN RECO"/>
    <property type="match status" value="1"/>
</dbReference>
<dbReference type="InterPro" id="IPR037278">
    <property type="entry name" value="ARFGAP/RecO"/>
</dbReference>
<dbReference type="STRING" id="1548749.LS48_05200"/>
<dbReference type="PATRIC" id="fig|1548749.3.peg.1095"/>
<feature type="domain" description="DNA replication/recombination mediator RecO N-terminal" evidence="8">
    <location>
        <begin position="1"/>
        <end position="79"/>
    </location>
</feature>
<dbReference type="InterPro" id="IPR022572">
    <property type="entry name" value="DNA_rep/recomb_RecO_N"/>
</dbReference>
<proteinExistence type="inferred from homology"/>
<evidence type="ECO:0000313" key="9">
    <source>
        <dbReference type="EMBL" id="KXO00773.1"/>
    </source>
</evidence>
<dbReference type="GO" id="GO:0043590">
    <property type="term" value="C:bacterial nucleoid"/>
    <property type="evidence" value="ECO:0007669"/>
    <property type="project" value="TreeGrafter"/>
</dbReference>
<evidence type="ECO:0000256" key="1">
    <source>
        <dbReference type="ARBA" id="ARBA00007452"/>
    </source>
</evidence>